<dbReference type="GO" id="GO:0005886">
    <property type="term" value="C:plasma membrane"/>
    <property type="evidence" value="ECO:0007669"/>
    <property type="project" value="UniProtKB-SubCell"/>
</dbReference>
<dbReference type="STRING" id="1208365.B273_0131"/>
<evidence type="ECO:0000256" key="1">
    <source>
        <dbReference type="ARBA" id="ARBA00022448"/>
    </source>
</evidence>
<comment type="catalytic activity">
    <reaction evidence="16">
        <text>a ubiquinone + n Na(+)(in) + NADH + H(+) = a ubiquinol + n Na(+)(out) + NAD(+)</text>
        <dbReference type="Rhea" id="RHEA:47748"/>
        <dbReference type="Rhea" id="RHEA-COMP:9565"/>
        <dbReference type="Rhea" id="RHEA-COMP:9566"/>
        <dbReference type="ChEBI" id="CHEBI:15378"/>
        <dbReference type="ChEBI" id="CHEBI:16389"/>
        <dbReference type="ChEBI" id="CHEBI:17976"/>
        <dbReference type="ChEBI" id="CHEBI:29101"/>
        <dbReference type="ChEBI" id="CHEBI:57540"/>
        <dbReference type="ChEBI" id="CHEBI:57945"/>
        <dbReference type="EC" id="7.2.1.1"/>
    </reaction>
</comment>
<feature type="transmembrane region" description="Helical" evidence="16">
    <location>
        <begin position="58"/>
        <end position="77"/>
    </location>
</feature>
<evidence type="ECO:0000256" key="4">
    <source>
        <dbReference type="ARBA" id="ARBA00022553"/>
    </source>
</evidence>
<evidence type="ECO:0000313" key="19">
    <source>
        <dbReference type="Proteomes" id="UP000010310"/>
    </source>
</evidence>
<evidence type="ECO:0000256" key="5">
    <source>
        <dbReference type="ARBA" id="ARBA00022630"/>
    </source>
</evidence>
<comment type="function">
    <text evidence="16">NQR complex catalyzes the reduction of ubiquinone-1 to ubiquinol by two successive reactions, coupled with the transport of Na(+) ions from the cytoplasm to the periplasm. NqrA to NqrE are probably involved in the second step, the conversion of ubisemiquinone to ubiquinol.</text>
</comment>
<keyword evidence="10 16" id="KW-0520">NAD</keyword>
<feature type="modified residue" description="FMN phosphoryl threonine" evidence="16 17">
    <location>
        <position position="237"/>
    </location>
</feature>
<name>K6GJI5_9GAMM</name>
<comment type="subunit">
    <text evidence="16">Composed of six subunits; NqrA, NqrB, NqrC, NqrD, NqrE and NqrF.</text>
</comment>
<dbReference type="GO" id="GO:0022904">
    <property type="term" value="P:respiratory electron transport chain"/>
    <property type="evidence" value="ECO:0007669"/>
    <property type="project" value="InterPro"/>
</dbReference>
<dbReference type="GO" id="GO:0010181">
    <property type="term" value="F:FMN binding"/>
    <property type="evidence" value="ECO:0007669"/>
    <property type="project" value="InterPro"/>
</dbReference>
<keyword evidence="11 16" id="KW-0915">Sodium</keyword>
<keyword evidence="18" id="KW-0560">Oxidoreductase</keyword>
<dbReference type="Proteomes" id="UP000010310">
    <property type="component" value="Unassembled WGS sequence"/>
</dbReference>
<feature type="transmembrane region" description="Helical" evidence="16">
    <location>
        <begin position="377"/>
        <end position="397"/>
    </location>
</feature>
<evidence type="ECO:0000256" key="17">
    <source>
        <dbReference type="PIRSR" id="PIRSR016055-50"/>
    </source>
</evidence>
<evidence type="ECO:0000256" key="10">
    <source>
        <dbReference type="ARBA" id="ARBA00023027"/>
    </source>
</evidence>
<keyword evidence="7 16" id="KW-0812">Transmembrane</keyword>
<evidence type="ECO:0000256" key="15">
    <source>
        <dbReference type="ARBA" id="ARBA00023201"/>
    </source>
</evidence>
<feature type="transmembrane region" description="Helical" evidence="16">
    <location>
        <begin position="353"/>
        <end position="371"/>
    </location>
</feature>
<evidence type="ECO:0000256" key="14">
    <source>
        <dbReference type="ARBA" id="ARBA00023136"/>
    </source>
</evidence>
<keyword evidence="15 16" id="KW-0739">Sodium transport</keyword>
<feature type="transmembrane region" description="Helical" evidence="16">
    <location>
        <begin position="151"/>
        <end position="170"/>
    </location>
</feature>
<keyword evidence="3" id="KW-0997">Cell inner membrane</keyword>
<gene>
    <name evidence="16 18" type="primary">nqrB</name>
    <name evidence="18" type="ORF">B273_0131</name>
</gene>
<evidence type="ECO:0000256" key="2">
    <source>
        <dbReference type="ARBA" id="ARBA00022475"/>
    </source>
</evidence>
<dbReference type="PATRIC" id="fig|1208365.4.peg.135"/>
<dbReference type="PIRSF" id="PIRSF016055">
    <property type="entry name" value="NADH-UbQ_OxRdtase_B_su"/>
    <property type="match status" value="1"/>
</dbReference>
<keyword evidence="2 16" id="KW-1003">Cell membrane</keyword>
<dbReference type="InterPro" id="IPR010966">
    <property type="entry name" value="NqrB"/>
</dbReference>
<feature type="transmembrane region" description="Helical" evidence="16">
    <location>
        <begin position="323"/>
        <end position="341"/>
    </location>
</feature>
<reference evidence="18 19" key="1">
    <citation type="submission" date="2012-09" db="EMBL/GenBank/DDBJ databases">
        <authorList>
            <person name="Dupont C.L."/>
            <person name="Rusch D.B."/>
            <person name="Lombardo M.-J."/>
            <person name="Novotny M."/>
            <person name="Yee-Greenbaum J."/>
            <person name="Laskin R."/>
        </authorList>
    </citation>
    <scope>NUCLEOTIDE SEQUENCE [LARGE SCALE GENOMIC DNA]</scope>
    <source>
        <strain evidence="18">SAR86E</strain>
    </source>
</reference>
<dbReference type="NCBIfam" id="TIGR01937">
    <property type="entry name" value="nqrB"/>
    <property type="match status" value="1"/>
</dbReference>
<dbReference type="EC" id="7.2.1.1" evidence="16"/>
<dbReference type="PANTHER" id="PTHR30578">
    <property type="entry name" value="ELECTRON TRANSPORT COMPLEX PROTEIN RNFD"/>
    <property type="match status" value="1"/>
</dbReference>
<keyword evidence="12 16" id="KW-0406">Ion transport</keyword>
<proteinExistence type="inferred from homology"/>
<evidence type="ECO:0000256" key="3">
    <source>
        <dbReference type="ARBA" id="ARBA00022519"/>
    </source>
</evidence>
<evidence type="ECO:0000313" key="18">
    <source>
        <dbReference type="EMBL" id="EKO37181.1"/>
    </source>
</evidence>
<comment type="cofactor">
    <cofactor evidence="16 17">
        <name>FMN</name>
        <dbReference type="ChEBI" id="CHEBI:58210"/>
    </cofactor>
</comment>
<keyword evidence="8 16" id="KW-1278">Translocase</keyword>
<comment type="similarity">
    <text evidence="16">Belongs to the NqrB/RnfD family.</text>
</comment>
<evidence type="ECO:0000256" key="16">
    <source>
        <dbReference type="HAMAP-Rule" id="MF_00426"/>
    </source>
</evidence>
<evidence type="ECO:0000256" key="8">
    <source>
        <dbReference type="ARBA" id="ARBA00022967"/>
    </source>
</evidence>
<dbReference type="NCBIfam" id="NF003756">
    <property type="entry name" value="PRK05349.1"/>
    <property type="match status" value="1"/>
</dbReference>
<dbReference type="HAMAP" id="MF_00426">
    <property type="entry name" value="NqrB"/>
    <property type="match status" value="1"/>
</dbReference>
<dbReference type="Pfam" id="PF03116">
    <property type="entry name" value="NQR2_RnfD_RnfE"/>
    <property type="match status" value="1"/>
</dbReference>
<keyword evidence="14 16" id="KW-0472">Membrane</keyword>
<feature type="transmembrane region" description="Helical" evidence="16">
    <location>
        <begin position="264"/>
        <end position="286"/>
    </location>
</feature>
<dbReference type="AlphaFoldDB" id="K6GJI5"/>
<keyword evidence="5 16" id="KW-0285">Flavoprotein</keyword>
<sequence length="411" mass="44805">MKAWLRSVNESIKPKFMPGGAQAKWFPIYDAIENFIFSSTHKTTNPIHVRDSIDIQRIMVIVWLAAFPAMFFGMYNIGNQTLDYLTLVGTANTNDWHHVLINLVGYSNDSFLTKMWIGAVYFVPIYAVTFAVGILWEILFAVVRKHEINEGLFVSSILFALSCPPDLPLWQAAMGITFGIVIGKEVFGGTGKNFLNPALTGRAFLYFAYPSQLSGDKVWIAGLSDTGITPEGFSGATPLGYAAEGGLQGLTDNFSWFDAFVGNIPGSVGETSVIAIAIAAVILLATGVASYRIILGTFFGMIVMTSILNIVGSDTNPMFQVPWHWHLVIGSFAFGLVFMATEPVSGSGTNAGRWIYGALIGVTVVLIRVINPAFPEGMMLAILFANLFAPVIDHMVVSNNIAKRKRALSYE</sequence>
<evidence type="ECO:0000256" key="6">
    <source>
        <dbReference type="ARBA" id="ARBA00022643"/>
    </source>
</evidence>
<keyword evidence="4 16" id="KW-0597">Phosphoprotein</keyword>
<comment type="subcellular location">
    <subcellularLocation>
        <location evidence="16">Cell membrane</location>
        <topology evidence="16">Multi-pass membrane protein</topology>
    </subcellularLocation>
</comment>
<keyword evidence="6 16" id="KW-0288">FMN</keyword>
<evidence type="ECO:0000256" key="9">
    <source>
        <dbReference type="ARBA" id="ARBA00022989"/>
    </source>
</evidence>
<evidence type="ECO:0000256" key="7">
    <source>
        <dbReference type="ARBA" id="ARBA00022692"/>
    </source>
</evidence>
<organism evidence="18 19">
    <name type="scientific">SAR86 cluster bacterium SAR86E</name>
    <dbReference type="NCBI Taxonomy" id="1208365"/>
    <lineage>
        <taxon>Bacteria</taxon>
        <taxon>Pseudomonadati</taxon>
        <taxon>Pseudomonadota</taxon>
        <taxon>Gammaproteobacteria</taxon>
        <taxon>SAR86 cluster</taxon>
    </lineage>
</organism>
<dbReference type="InterPro" id="IPR004338">
    <property type="entry name" value="NqrB/RnfD"/>
</dbReference>
<accession>K6GJI5</accession>
<feature type="transmembrane region" description="Helical" evidence="16">
    <location>
        <begin position="115"/>
        <end position="139"/>
    </location>
</feature>
<evidence type="ECO:0000256" key="12">
    <source>
        <dbReference type="ARBA" id="ARBA00023065"/>
    </source>
</evidence>
<keyword evidence="9 16" id="KW-1133">Transmembrane helix</keyword>
<evidence type="ECO:0000256" key="13">
    <source>
        <dbReference type="ARBA" id="ARBA00023075"/>
    </source>
</evidence>
<dbReference type="PANTHER" id="PTHR30578:SF1">
    <property type="entry name" value="NA(+)-TRANSLOCATING NADH-QUINONE REDUCTASE SUBUNIT B"/>
    <property type="match status" value="1"/>
</dbReference>
<evidence type="ECO:0000256" key="11">
    <source>
        <dbReference type="ARBA" id="ARBA00023053"/>
    </source>
</evidence>
<keyword evidence="19" id="KW-1185">Reference proteome</keyword>
<dbReference type="GO" id="GO:0006814">
    <property type="term" value="P:sodium ion transport"/>
    <property type="evidence" value="ECO:0007669"/>
    <property type="project" value="UniProtKB-UniRule"/>
</dbReference>
<keyword evidence="13 16" id="KW-0830">Ubiquinone</keyword>
<dbReference type="GO" id="GO:0016655">
    <property type="term" value="F:oxidoreductase activity, acting on NAD(P)H, quinone or similar compound as acceptor"/>
    <property type="evidence" value="ECO:0007669"/>
    <property type="project" value="UniProtKB-UniRule"/>
</dbReference>
<dbReference type="EMBL" id="AMWX01000001">
    <property type="protein sequence ID" value="EKO37181.1"/>
    <property type="molecule type" value="Genomic_DNA"/>
</dbReference>
<dbReference type="GO" id="GO:0055085">
    <property type="term" value="P:transmembrane transport"/>
    <property type="evidence" value="ECO:0007669"/>
    <property type="project" value="InterPro"/>
</dbReference>
<feature type="transmembrane region" description="Helical" evidence="16">
    <location>
        <begin position="293"/>
        <end position="311"/>
    </location>
</feature>
<protein>
    <recommendedName>
        <fullName evidence="16">Na(+)-translocating NADH-quinone reductase subunit B</fullName>
        <shortName evidence="16">Na(+)-NQR subunit B</shortName>
        <shortName evidence="16">Na(+)-translocating NQR subunit B</shortName>
        <ecNumber evidence="16">7.2.1.1</ecNumber>
    </recommendedName>
    <alternativeName>
        <fullName evidence="16">NQR complex subunit B</fullName>
    </alternativeName>
    <alternativeName>
        <fullName evidence="16">NQR-1 subunit B</fullName>
    </alternativeName>
</protein>
<comment type="caution">
    <text evidence="18">The sequence shown here is derived from an EMBL/GenBank/DDBJ whole genome shotgun (WGS) entry which is preliminary data.</text>
</comment>
<keyword evidence="1 16" id="KW-0813">Transport</keyword>